<reference evidence="1 2" key="1">
    <citation type="submission" date="2016-03" db="EMBL/GenBank/DDBJ databases">
        <title>Genome sequencing of Devosia sp. S37.</title>
        <authorList>
            <person name="Mohd Nor M."/>
        </authorList>
    </citation>
    <scope>NUCLEOTIDE SEQUENCE [LARGE SCALE GENOMIC DNA]</scope>
    <source>
        <strain evidence="1 2">S37</strain>
    </source>
</reference>
<dbReference type="Proteomes" id="UP000078389">
    <property type="component" value="Unassembled WGS sequence"/>
</dbReference>
<dbReference type="STRING" id="1770058.A3840_08715"/>
<gene>
    <name evidence="1" type="ORF">A3840_08715</name>
</gene>
<organism evidence="1 2">
    <name type="scientific">Devosia elaeis</name>
    <dbReference type="NCBI Taxonomy" id="1770058"/>
    <lineage>
        <taxon>Bacteria</taxon>
        <taxon>Pseudomonadati</taxon>
        <taxon>Pseudomonadota</taxon>
        <taxon>Alphaproteobacteria</taxon>
        <taxon>Hyphomicrobiales</taxon>
        <taxon>Devosiaceae</taxon>
        <taxon>Devosia</taxon>
    </lineage>
</organism>
<sequence length="114" mass="11715">MLTTRQRKRRVASYIGAGIVDPAGTPQNSAPPEITGTAQVGETLTGSDGTWTESPTFARQWLADGVAIEGETGTTYVPVADDVGKVIALRVTATANGRTKSAVSEPTDAVIAAA</sequence>
<comment type="caution">
    <text evidence="1">The sequence shown here is derived from an EMBL/GenBank/DDBJ whole genome shotgun (WGS) entry which is preliminary data.</text>
</comment>
<keyword evidence="2" id="KW-1185">Reference proteome</keyword>
<dbReference type="Gene3D" id="2.60.40.2700">
    <property type="match status" value="1"/>
</dbReference>
<evidence type="ECO:0000313" key="2">
    <source>
        <dbReference type="Proteomes" id="UP000078389"/>
    </source>
</evidence>
<protein>
    <submittedName>
        <fullName evidence="1">Uncharacterized protein</fullName>
    </submittedName>
</protein>
<dbReference type="EMBL" id="LVVY01000079">
    <property type="protein sequence ID" value="OAM77703.1"/>
    <property type="molecule type" value="Genomic_DNA"/>
</dbReference>
<proteinExistence type="predicted"/>
<dbReference type="RefSeq" id="WP_067454950.1">
    <property type="nucleotide sequence ID" value="NZ_LVVY01000079.1"/>
</dbReference>
<dbReference type="AlphaFoldDB" id="A0A178HY05"/>
<accession>A0A178HY05</accession>
<evidence type="ECO:0000313" key="1">
    <source>
        <dbReference type="EMBL" id="OAM77703.1"/>
    </source>
</evidence>
<name>A0A178HY05_9HYPH</name>